<proteinExistence type="predicted"/>
<reference evidence="1" key="1">
    <citation type="journal article" date="2021" name="Proc. Natl. Acad. Sci. U.S.A.">
        <title>A Catalog of Tens of Thousands of Viruses from Human Metagenomes Reveals Hidden Associations with Chronic Diseases.</title>
        <authorList>
            <person name="Tisza M.J."/>
            <person name="Buck C.B."/>
        </authorList>
    </citation>
    <scope>NUCLEOTIDE SEQUENCE</scope>
    <source>
        <strain evidence="1">CtoSr5</strain>
    </source>
</reference>
<name>A0A8S5MUJ3_9CAUD</name>
<sequence length="136" mass="15505">MSLFPHTITIFNKYERDNKVYYSRVILSGVQFVLDEVNARKTTGSSKDDKVTCYIPRDVKANKSYVDSFTFKNDETVNIDTTYTISKEDLIGFGVIDLDGLTINDYRNNRGSLYEITAISDYQFGSNLDNKVIVAK</sequence>
<organism evidence="1">
    <name type="scientific">Siphoviridae sp. ctoSr5</name>
    <dbReference type="NCBI Taxonomy" id="2826460"/>
    <lineage>
        <taxon>Viruses</taxon>
        <taxon>Duplodnaviria</taxon>
        <taxon>Heunggongvirae</taxon>
        <taxon>Uroviricota</taxon>
        <taxon>Caudoviricetes</taxon>
    </lineage>
</organism>
<accession>A0A8S5MUJ3</accession>
<evidence type="ECO:0000313" key="1">
    <source>
        <dbReference type="EMBL" id="DAD86053.1"/>
    </source>
</evidence>
<protein>
    <submittedName>
        <fullName evidence="1">Uncharacterized protein</fullName>
    </submittedName>
</protein>
<dbReference type="EMBL" id="BK014993">
    <property type="protein sequence ID" value="DAD86053.1"/>
    <property type="molecule type" value="Genomic_DNA"/>
</dbReference>